<dbReference type="AlphaFoldDB" id="A0AA40HMY6"/>
<comment type="caution">
    <text evidence="2">The sequence shown here is derived from an EMBL/GenBank/DDBJ whole genome shotgun (WGS) entry which is preliminary data.</text>
</comment>
<evidence type="ECO:0000313" key="2">
    <source>
        <dbReference type="EMBL" id="KAK1334209.1"/>
    </source>
</evidence>
<name>A0AA40HMY6_CNENI</name>
<proteinExistence type="predicted"/>
<keyword evidence="3" id="KW-1185">Reference proteome</keyword>
<gene>
    <name evidence="2" type="ORF">QTO34_005209</name>
</gene>
<evidence type="ECO:0000313" key="3">
    <source>
        <dbReference type="Proteomes" id="UP001177744"/>
    </source>
</evidence>
<feature type="compositionally biased region" description="Low complexity" evidence="1">
    <location>
        <begin position="139"/>
        <end position="156"/>
    </location>
</feature>
<dbReference type="SUPFAM" id="SSF81321">
    <property type="entry name" value="Family A G protein-coupled receptor-like"/>
    <property type="match status" value="1"/>
</dbReference>
<protein>
    <submittedName>
        <fullName evidence="2">Uncharacterized protein</fullName>
    </submittedName>
</protein>
<feature type="region of interest" description="Disordered" evidence="1">
    <location>
        <begin position="76"/>
        <end position="117"/>
    </location>
</feature>
<organism evidence="2 3">
    <name type="scientific">Cnephaeus nilssonii</name>
    <name type="common">Northern bat</name>
    <name type="synonym">Eptesicus nilssonii</name>
    <dbReference type="NCBI Taxonomy" id="3371016"/>
    <lineage>
        <taxon>Eukaryota</taxon>
        <taxon>Metazoa</taxon>
        <taxon>Chordata</taxon>
        <taxon>Craniata</taxon>
        <taxon>Vertebrata</taxon>
        <taxon>Euteleostomi</taxon>
        <taxon>Mammalia</taxon>
        <taxon>Eutheria</taxon>
        <taxon>Laurasiatheria</taxon>
        <taxon>Chiroptera</taxon>
        <taxon>Yangochiroptera</taxon>
        <taxon>Vespertilionidae</taxon>
        <taxon>Cnephaeus</taxon>
    </lineage>
</organism>
<accession>A0AA40HMY6</accession>
<feature type="region of interest" description="Disordered" evidence="1">
    <location>
        <begin position="1"/>
        <end position="28"/>
    </location>
</feature>
<dbReference type="Proteomes" id="UP001177744">
    <property type="component" value="Unassembled WGS sequence"/>
</dbReference>
<sequence>MRDKLEQKVSELTNDDPSRQKSSMRPENQSSVSQFLLLGLPIPAGQQDVFFTLFLGMYLTTVLGNLLIRLDSPAHAHPRALQPPEQQTCEQPAPVKDQQPRQQTTSGLGAAASRGLPLSKEQHLYKWATLRSEEQQRCEQPAPSEEQQPQQQPIHD</sequence>
<reference evidence="2" key="1">
    <citation type="submission" date="2023-06" db="EMBL/GenBank/DDBJ databases">
        <title>Reference genome for the Northern bat (Eptesicus nilssonii), a most northern bat species.</title>
        <authorList>
            <person name="Laine V.N."/>
            <person name="Pulliainen A.T."/>
            <person name="Lilley T.M."/>
        </authorList>
    </citation>
    <scope>NUCLEOTIDE SEQUENCE</scope>
    <source>
        <strain evidence="2">BLF_Eptnil</strain>
        <tissue evidence="2">Kidney</tissue>
    </source>
</reference>
<feature type="region of interest" description="Disordered" evidence="1">
    <location>
        <begin position="132"/>
        <end position="156"/>
    </location>
</feature>
<dbReference type="EMBL" id="JAULJE010000015">
    <property type="protein sequence ID" value="KAK1334209.1"/>
    <property type="molecule type" value="Genomic_DNA"/>
</dbReference>
<evidence type="ECO:0000256" key="1">
    <source>
        <dbReference type="SAM" id="MobiDB-lite"/>
    </source>
</evidence>